<organism evidence="2">
    <name type="scientific">Caldithrix abyssi</name>
    <dbReference type="NCBI Taxonomy" id="187145"/>
    <lineage>
        <taxon>Bacteria</taxon>
        <taxon>Pseudomonadati</taxon>
        <taxon>Calditrichota</taxon>
        <taxon>Calditrichia</taxon>
        <taxon>Calditrichales</taxon>
        <taxon>Calditrichaceae</taxon>
        <taxon>Caldithrix</taxon>
    </lineage>
</organism>
<keyword evidence="1" id="KW-0175">Coiled coil</keyword>
<feature type="coiled-coil region" evidence="1">
    <location>
        <begin position="34"/>
        <end position="70"/>
    </location>
</feature>
<comment type="caution">
    <text evidence="2">The sequence shown here is derived from an EMBL/GenBank/DDBJ whole genome shotgun (WGS) entry which is preliminary data.</text>
</comment>
<dbReference type="AlphaFoldDB" id="A0A7V5PR28"/>
<name>A0A7V5PR28_CALAY</name>
<dbReference type="Proteomes" id="UP000886124">
    <property type="component" value="Unassembled WGS sequence"/>
</dbReference>
<dbReference type="EMBL" id="DROD01000585">
    <property type="protein sequence ID" value="HHJ53350.1"/>
    <property type="molecule type" value="Genomic_DNA"/>
</dbReference>
<protein>
    <recommendedName>
        <fullName evidence="3">Zinc-regulated TonB-dependent outer membrane receptor</fullName>
    </recommendedName>
</protein>
<evidence type="ECO:0008006" key="3">
    <source>
        <dbReference type="Google" id="ProtNLM"/>
    </source>
</evidence>
<evidence type="ECO:0000256" key="1">
    <source>
        <dbReference type="SAM" id="Coils"/>
    </source>
</evidence>
<accession>A0A7V5PR28</accession>
<proteinExistence type="predicted"/>
<reference evidence="2" key="1">
    <citation type="journal article" date="2020" name="mSystems">
        <title>Genome- and Community-Level Interaction Insights into Carbon Utilization and Element Cycling Functions of Hydrothermarchaeota in Hydrothermal Sediment.</title>
        <authorList>
            <person name="Zhou Z."/>
            <person name="Liu Y."/>
            <person name="Xu W."/>
            <person name="Pan J."/>
            <person name="Luo Z.H."/>
            <person name="Li M."/>
        </authorList>
    </citation>
    <scope>NUCLEOTIDE SEQUENCE [LARGE SCALE GENOMIC DNA]</scope>
    <source>
        <strain evidence="2">HyVt-527</strain>
    </source>
</reference>
<evidence type="ECO:0000313" key="2">
    <source>
        <dbReference type="EMBL" id="HHJ53350.1"/>
    </source>
</evidence>
<sequence length="425" mass="48792">MRFSISLLMVFLTGTLIYGQQNKPVVPDSVMKQLRALRQRIDALEQQQAESELEKLKEEALKASEQTKEETAPRVFKSGQRSLQAINPEISVTGDQFFQGVINSNGFTEEARTGGYFRVLGLHIQSNLDPFSLAKIAVEITPEGVELGEAYVTWTNVFTNLSLTAGKFRQQFGVVNRWHAHSLDQFDFPLAMTTILGEEGLNQIGFSLDWLMPSLIAQANTLTLQITNGQNDQLFAGSAFSFPVVLGHLKNYYDLNPDTYLEWGITGMAGYNNFRGFADDRLVLKANQLTKVTGLDLTLFWEPVNRAHYHSFLWRTEFYYADKEQLNDRELTEHITAGGFYTNVDYRFNERWYAGLRYDYTQPFTVKNAGRYISQIVPYVTWWQSHWVRFRLQLNYKSGNALQKADTVVRLQLTWAAGPHKHERY</sequence>
<gene>
    <name evidence="2" type="ORF">ENJ89_09170</name>
</gene>